<protein>
    <submittedName>
        <fullName evidence="1">Uncharacterized protein</fullName>
    </submittedName>
</protein>
<comment type="caution">
    <text evidence="1">The sequence shown here is derived from an EMBL/GenBank/DDBJ whole genome shotgun (WGS) entry which is preliminary data.</text>
</comment>
<accession>A0A2N0NUW6</accession>
<sequence>MPIPGLGLTYEFVIEYNTYPFGNFLSIGNDDFFEFTDLTSQAKLPLTVFHVSELGGANQDSIFILEGAHWNAEETNYVYRFDTKINQLSIPVVKGKAPSMRKGISSVSSEGKIKKNIQEKLGLTGESIKQMVFFNQST</sequence>
<dbReference type="Proteomes" id="UP000232722">
    <property type="component" value="Unassembled WGS sequence"/>
</dbReference>
<gene>
    <name evidence="1" type="ORF">RhiirA5_431469</name>
</gene>
<reference evidence="1 2" key="1">
    <citation type="submission" date="2016-04" db="EMBL/GenBank/DDBJ databases">
        <title>Genome analyses suggest a sexual origin of heterokaryosis in a supposedly ancient asexual fungus.</title>
        <authorList>
            <person name="Ropars J."/>
            <person name="Sedzielewska K."/>
            <person name="Noel J."/>
            <person name="Charron P."/>
            <person name="Farinelli L."/>
            <person name="Marton T."/>
            <person name="Kruger M."/>
            <person name="Pelin A."/>
            <person name="Brachmann A."/>
            <person name="Corradi N."/>
        </authorList>
    </citation>
    <scope>NUCLEOTIDE SEQUENCE [LARGE SCALE GENOMIC DNA]</scope>
    <source>
        <strain evidence="1 2">A5</strain>
    </source>
</reference>
<organism evidence="1 2">
    <name type="scientific">Rhizophagus irregularis</name>
    <dbReference type="NCBI Taxonomy" id="588596"/>
    <lineage>
        <taxon>Eukaryota</taxon>
        <taxon>Fungi</taxon>
        <taxon>Fungi incertae sedis</taxon>
        <taxon>Mucoromycota</taxon>
        <taxon>Glomeromycotina</taxon>
        <taxon>Glomeromycetes</taxon>
        <taxon>Glomerales</taxon>
        <taxon>Glomeraceae</taxon>
        <taxon>Rhizophagus</taxon>
    </lineage>
</organism>
<reference evidence="1 2" key="2">
    <citation type="submission" date="2017-09" db="EMBL/GenBank/DDBJ databases">
        <title>Extensive intraspecific genome diversity in a model arbuscular mycorrhizal fungus.</title>
        <authorList>
            <person name="Chen E.C."/>
            <person name="Morin E."/>
            <person name="Beaudet D."/>
            <person name="Noel J."/>
            <person name="Ndikumana S."/>
            <person name="Charron P."/>
            <person name="St-Onge C."/>
            <person name="Giorgi J."/>
            <person name="Grigoriev I.V."/>
            <person name="Roux C."/>
            <person name="Martin F.M."/>
            <person name="Corradi N."/>
        </authorList>
    </citation>
    <scope>NUCLEOTIDE SEQUENCE [LARGE SCALE GENOMIC DNA]</scope>
    <source>
        <strain evidence="1 2">A5</strain>
    </source>
</reference>
<dbReference type="EMBL" id="LLXJ01002663">
    <property type="protein sequence ID" value="PKB98372.1"/>
    <property type="molecule type" value="Genomic_DNA"/>
</dbReference>
<name>A0A2N0NUW6_9GLOM</name>
<dbReference type="AlphaFoldDB" id="A0A2N0NUW6"/>
<evidence type="ECO:0000313" key="1">
    <source>
        <dbReference type="EMBL" id="PKB98372.1"/>
    </source>
</evidence>
<proteinExistence type="predicted"/>
<evidence type="ECO:0000313" key="2">
    <source>
        <dbReference type="Proteomes" id="UP000232722"/>
    </source>
</evidence>